<accession>A0A1D8G5Y8</accession>
<keyword evidence="2" id="KW-1133">Transmembrane helix</keyword>
<dbReference type="InterPro" id="IPR058593">
    <property type="entry name" value="ARB_07466-like_C"/>
</dbReference>
<evidence type="ECO:0000259" key="3">
    <source>
        <dbReference type="Pfam" id="PF26571"/>
    </source>
</evidence>
<feature type="compositionally biased region" description="Low complexity" evidence="1">
    <location>
        <begin position="333"/>
        <end position="348"/>
    </location>
</feature>
<dbReference type="PATRIC" id="fig|285473.5.peg.3931"/>
<dbReference type="EMBL" id="CP017316">
    <property type="protein sequence ID" value="AOT60876.1"/>
    <property type="molecule type" value="Genomic_DNA"/>
</dbReference>
<keyword evidence="2" id="KW-0472">Membrane</keyword>
<feature type="region of interest" description="Disordered" evidence="1">
    <location>
        <begin position="1"/>
        <end position="27"/>
    </location>
</feature>
<reference evidence="4 5" key="1">
    <citation type="submission" date="2016-09" db="EMBL/GenBank/DDBJ databases">
        <title>Streptomyces rubrolavendulae MJM4426 Genome sequencing and assembly.</title>
        <authorList>
            <person name="Kim J.-G."/>
        </authorList>
    </citation>
    <scope>NUCLEOTIDE SEQUENCE [LARGE SCALE GENOMIC DNA]</scope>
    <source>
        <strain evidence="4 5">MJM4426</strain>
    </source>
</reference>
<evidence type="ECO:0000313" key="5">
    <source>
        <dbReference type="Proteomes" id="UP000095349"/>
    </source>
</evidence>
<evidence type="ECO:0000256" key="1">
    <source>
        <dbReference type="SAM" id="MobiDB-lite"/>
    </source>
</evidence>
<feature type="compositionally biased region" description="Gly residues" evidence="1">
    <location>
        <begin position="233"/>
        <end position="244"/>
    </location>
</feature>
<dbReference type="AlphaFoldDB" id="A0A1D8G5Y8"/>
<dbReference type="KEGG" id="srn:A4G23_03751"/>
<evidence type="ECO:0000313" key="4">
    <source>
        <dbReference type="EMBL" id="AOT60876.1"/>
    </source>
</evidence>
<keyword evidence="2" id="KW-0812">Transmembrane</keyword>
<dbReference type="RefSeq" id="WP_237282242.1">
    <property type="nucleotide sequence ID" value="NZ_CP017316.1"/>
</dbReference>
<protein>
    <recommendedName>
        <fullName evidence="3">ARB-07466-like C-terminal domain-containing protein</fullName>
    </recommendedName>
</protein>
<proteinExistence type="predicted"/>
<feature type="compositionally biased region" description="Low complexity" evidence="1">
    <location>
        <begin position="285"/>
        <end position="295"/>
    </location>
</feature>
<sequence>MSESAASSSRHPGASRPSRPSRARRGRRARVAASFAVLLAVAGYVAMRYESGGGGTPRCVVGSGGHTYTLSPEQASNAATISAVGTTRGMPERAVTIALATALQESALRNIDYGDRDSLGLFQQRPSQGWGTPEQIMDPVYSAGIFYDRLAEVPGYSRLPLTVAAQRVQRSGFPQAYAKHEPDAALLAAALTGRSAASLTCAPIRGAAPGDPERLRGELVRAFGAGVLSGAPAGPGDGKGGGAPGEPDAGGTASGGGTDSGGAAAGGTDGGGTAAGGTGPGPGSGSDPDAGDAGTATGGTAGGGGTASARPGGGAAGDGASGAEGRTVRLPVPAGADSSGPEGGAAEAGSRRGWELAQWAVARADELDVVEVAYAGRVWSVREAREGWRPAGSDAGTGEVVIRVAG</sequence>
<feature type="transmembrane region" description="Helical" evidence="2">
    <location>
        <begin position="29"/>
        <end position="47"/>
    </location>
</feature>
<feature type="compositionally biased region" description="Low complexity" evidence="1">
    <location>
        <begin position="1"/>
        <end position="18"/>
    </location>
</feature>
<dbReference type="STRING" id="285473.A4G23_03751"/>
<feature type="compositionally biased region" description="Gly residues" evidence="1">
    <location>
        <begin position="252"/>
        <end position="284"/>
    </location>
</feature>
<dbReference type="Proteomes" id="UP000095349">
    <property type="component" value="Chromosome"/>
</dbReference>
<feature type="domain" description="ARB-07466-like C-terminal" evidence="3">
    <location>
        <begin position="346"/>
        <end position="392"/>
    </location>
</feature>
<dbReference type="Pfam" id="PF26571">
    <property type="entry name" value="VldE"/>
    <property type="match status" value="1"/>
</dbReference>
<keyword evidence="5" id="KW-1185">Reference proteome</keyword>
<evidence type="ECO:0000256" key="2">
    <source>
        <dbReference type="SAM" id="Phobius"/>
    </source>
</evidence>
<name>A0A1D8G5Y8_9ACTN</name>
<feature type="region of interest" description="Disordered" evidence="1">
    <location>
        <begin position="230"/>
        <end position="351"/>
    </location>
</feature>
<gene>
    <name evidence="4" type="ORF">A4G23_03751</name>
</gene>
<organism evidence="4 5">
    <name type="scientific">Streptomyces rubrolavendulae</name>
    <dbReference type="NCBI Taxonomy" id="285473"/>
    <lineage>
        <taxon>Bacteria</taxon>
        <taxon>Bacillati</taxon>
        <taxon>Actinomycetota</taxon>
        <taxon>Actinomycetes</taxon>
        <taxon>Kitasatosporales</taxon>
        <taxon>Streptomycetaceae</taxon>
        <taxon>Streptomyces</taxon>
    </lineage>
</organism>
<feature type="compositionally biased region" description="Gly residues" evidence="1">
    <location>
        <begin position="296"/>
        <end position="322"/>
    </location>
</feature>